<organism evidence="9 10">
    <name type="scientific">Hazenella coriacea</name>
    <dbReference type="NCBI Taxonomy" id="1179467"/>
    <lineage>
        <taxon>Bacteria</taxon>
        <taxon>Bacillati</taxon>
        <taxon>Bacillota</taxon>
        <taxon>Bacilli</taxon>
        <taxon>Bacillales</taxon>
        <taxon>Thermoactinomycetaceae</taxon>
        <taxon>Hazenella</taxon>
    </lineage>
</organism>
<feature type="transmembrane region" description="Helical" evidence="8">
    <location>
        <begin position="268"/>
        <end position="291"/>
    </location>
</feature>
<dbReference type="PANTHER" id="PTHR21716:SF53">
    <property type="entry name" value="PERMEASE PERM-RELATED"/>
    <property type="match status" value="1"/>
</dbReference>
<dbReference type="PANTHER" id="PTHR21716">
    <property type="entry name" value="TRANSMEMBRANE PROTEIN"/>
    <property type="match status" value="1"/>
</dbReference>
<evidence type="ECO:0000256" key="4">
    <source>
        <dbReference type="ARBA" id="ARBA00022475"/>
    </source>
</evidence>
<feature type="transmembrane region" description="Helical" evidence="8">
    <location>
        <begin position="311"/>
        <end position="338"/>
    </location>
</feature>
<dbReference type="RefSeq" id="WP_131923363.1">
    <property type="nucleotide sequence ID" value="NZ_SMAG01000001.1"/>
</dbReference>
<keyword evidence="5 8" id="KW-0812">Transmembrane</keyword>
<evidence type="ECO:0000256" key="7">
    <source>
        <dbReference type="ARBA" id="ARBA00023136"/>
    </source>
</evidence>
<evidence type="ECO:0000256" key="3">
    <source>
        <dbReference type="ARBA" id="ARBA00022448"/>
    </source>
</evidence>
<reference evidence="9 10" key="1">
    <citation type="submission" date="2019-03" db="EMBL/GenBank/DDBJ databases">
        <title>Genomic Encyclopedia of Type Strains, Phase IV (KMG-IV): sequencing the most valuable type-strain genomes for metagenomic binning, comparative biology and taxonomic classification.</title>
        <authorList>
            <person name="Goeker M."/>
        </authorList>
    </citation>
    <scope>NUCLEOTIDE SEQUENCE [LARGE SCALE GENOMIC DNA]</scope>
    <source>
        <strain evidence="9 10">DSM 45707</strain>
    </source>
</reference>
<dbReference type="GO" id="GO:0055085">
    <property type="term" value="P:transmembrane transport"/>
    <property type="evidence" value="ECO:0007669"/>
    <property type="project" value="TreeGrafter"/>
</dbReference>
<keyword evidence="4" id="KW-1003">Cell membrane</keyword>
<name>A0A4R3LB55_9BACL</name>
<gene>
    <name evidence="9" type="ORF">EDD58_101646</name>
</gene>
<feature type="transmembrane region" description="Helical" evidence="8">
    <location>
        <begin position="29"/>
        <end position="54"/>
    </location>
</feature>
<feature type="transmembrane region" description="Helical" evidence="8">
    <location>
        <begin position="66"/>
        <end position="90"/>
    </location>
</feature>
<comment type="subcellular location">
    <subcellularLocation>
        <location evidence="1">Cell membrane</location>
        <topology evidence="1">Multi-pass membrane protein</topology>
    </subcellularLocation>
</comment>
<keyword evidence="10" id="KW-1185">Reference proteome</keyword>
<keyword evidence="6 8" id="KW-1133">Transmembrane helix</keyword>
<feature type="transmembrane region" description="Helical" evidence="8">
    <location>
        <begin position="153"/>
        <end position="178"/>
    </location>
</feature>
<dbReference type="Proteomes" id="UP000294937">
    <property type="component" value="Unassembled WGS sequence"/>
</dbReference>
<evidence type="ECO:0000256" key="6">
    <source>
        <dbReference type="ARBA" id="ARBA00022989"/>
    </source>
</evidence>
<dbReference type="OrthoDB" id="9793390at2"/>
<evidence type="ECO:0000256" key="1">
    <source>
        <dbReference type="ARBA" id="ARBA00004651"/>
    </source>
</evidence>
<feature type="transmembrane region" description="Helical" evidence="8">
    <location>
        <begin position="242"/>
        <end position="261"/>
    </location>
</feature>
<comment type="caution">
    <text evidence="9">The sequence shown here is derived from an EMBL/GenBank/DDBJ whole genome shotgun (WGS) entry which is preliminary data.</text>
</comment>
<protein>
    <submittedName>
        <fullName evidence="9">Putative PurR-regulated permease PerM</fullName>
    </submittedName>
</protein>
<dbReference type="InterPro" id="IPR002549">
    <property type="entry name" value="AI-2E-like"/>
</dbReference>
<accession>A0A4R3LB55</accession>
<keyword evidence="7 8" id="KW-0472">Membrane</keyword>
<evidence type="ECO:0000256" key="2">
    <source>
        <dbReference type="ARBA" id="ARBA00009773"/>
    </source>
</evidence>
<dbReference type="Pfam" id="PF01594">
    <property type="entry name" value="AI-2E_transport"/>
    <property type="match status" value="1"/>
</dbReference>
<evidence type="ECO:0000313" key="9">
    <source>
        <dbReference type="EMBL" id="TCS96999.1"/>
    </source>
</evidence>
<evidence type="ECO:0000256" key="8">
    <source>
        <dbReference type="SAM" id="Phobius"/>
    </source>
</evidence>
<feature type="transmembrane region" description="Helical" evidence="8">
    <location>
        <begin position="219"/>
        <end position="236"/>
    </location>
</feature>
<dbReference type="GO" id="GO:0005886">
    <property type="term" value="C:plasma membrane"/>
    <property type="evidence" value="ECO:0007669"/>
    <property type="project" value="UniProtKB-SubCell"/>
</dbReference>
<keyword evidence="3" id="KW-0813">Transport</keyword>
<proteinExistence type="inferred from homology"/>
<dbReference type="AlphaFoldDB" id="A0A4R3LB55"/>
<evidence type="ECO:0000313" key="10">
    <source>
        <dbReference type="Proteomes" id="UP000294937"/>
    </source>
</evidence>
<comment type="similarity">
    <text evidence="2">Belongs to the autoinducer-2 exporter (AI-2E) (TC 2.A.86) family.</text>
</comment>
<feature type="transmembrane region" description="Helical" evidence="8">
    <location>
        <begin position="7"/>
        <end position="23"/>
    </location>
</feature>
<sequence>MPQSRPFLIGYGTIIALVIIFLANKVSFIFQPIVILVQTLFFPFLVSGVLYYLFRPIVNYLYSLQVPRLISILSIYILFIGLLVLLGFLLGPPLKEQLTRLIENFPHILETAQKKFIELNQQPWVSQNIDWNEISKNVTNYLKDSFVSIGANIAGFFGLIANIVVVFVTVPFILYYMLKEGEKAPSYMLRILPKKEREEGLKILSAMDSALSSYIKGQILVSVFVGIIVYIGYLIIGIDYALILALATMLTNVIPFIGPLIGMVPALIVGFIDSPIMVVKVLIVAVIAQQLEGNLVSPYVMGKSLNIHPLTIIVILLVAGSLGGFLGLLLAVPTYAVLKVVIYHIYRLWRLHQWNRRGEKSL</sequence>
<dbReference type="EMBL" id="SMAG01000001">
    <property type="protein sequence ID" value="TCS96999.1"/>
    <property type="molecule type" value="Genomic_DNA"/>
</dbReference>
<evidence type="ECO:0000256" key="5">
    <source>
        <dbReference type="ARBA" id="ARBA00022692"/>
    </source>
</evidence>